<dbReference type="Proteomes" id="UP000053593">
    <property type="component" value="Unassembled WGS sequence"/>
</dbReference>
<sequence>MQSIYDNAYLANLSLEVLEQFHILAKLPFVVAYRFVSSHGNFVIQDEEWTALTTGLHNYPYYHKHLEELGLALEKLRAQKSKRNAVISSDAFRKSQLLQQERVHLGELSCELVVLASSCKGKEVICDPIDVNVKMEVPNAMDSMDLDYPEDVSLAFVPIPAAPALVPTKPAVVWQVDNRQFYHEVSGLKIWFFEPLVKLVPSDMIQTVIKCIIMQIGELLSAPSKKMIEQDFWALADGMVQGIFNELEEKLNHPSSEPVVGLPWLTDPSYIYKELCCLLNIGDLPLEPMTTSTVSPIDVWDGPSSESFPFKMKSDSTPDSLSNFVPSLNTTSLPSTLVEPCNISPIVIFSSGYPNAYFVCTGEDPLTYLLVKKNEEELVDPSLHMALTLQDIQEQMEIKHVEDLYGWELGEVFGIPFDV</sequence>
<evidence type="ECO:0000313" key="2">
    <source>
        <dbReference type="Proteomes" id="UP000053593"/>
    </source>
</evidence>
<dbReference type="EMBL" id="KN834795">
    <property type="protein sequence ID" value="KIK56789.1"/>
    <property type="molecule type" value="Genomic_DNA"/>
</dbReference>
<gene>
    <name evidence="1" type="ORF">GYMLUDRAFT_247571</name>
</gene>
<keyword evidence="2" id="KW-1185">Reference proteome</keyword>
<proteinExistence type="predicted"/>
<organism evidence="1 2">
    <name type="scientific">Collybiopsis luxurians FD-317 M1</name>
    <dbReference type="NCBI Taxonomy" id="944289"/>
    <lineage>
        <taxon>Eukaryota</taxon>
        <taxon>Fungi</taxon>
        <taxon>Dikarya</taxon>
        <taxon>Basidiomycota</taxon>
        <taxon>Agaricomycotina</taxon>
        <taxon>Agaricomycetes</taxon>
        <taxon>Agaricomycetidae</taxon>
        <taxon>Agaricales</taxon>
        <taxon>Marasmiineae</taxon>
        <taxon>Omphalotaceae</taxon>
        <taxon>Collybiopsis</taxon>
        <taxon>Collybiopsis luxurians</taxon>
    </lineage>
</organism>
<protein>
    <submittedName>
        <fullName evidence="1">Uncharacterized protein</fullName>
    </submittedName>
</protein>
<reference evidence="1 2" key="1">
    <citation type="submission" date="2014-04" db="EMBL/GenBank/DDBJ databases">
        <title>Evolutionary Origins and Diversification of the Mycorrhizal Mutualists.</title>
        <authorList>
            <consortium name="DOE Joint Genome Institute"/>
            <consortium name="Mycorrhizal Genomics Consortium"/>
            <person name="Kohler A."/>
            <person name="Kuo A."/>
            <person name="Nagy L.G."/>
            <person name="Floudas D."/>
            <person name="Copeland A."/>
            <person name="Barry K.W."/>
            <person name="Cichocki N."/>
            <person name="Veneault-Fourrey C."/>
            <person name="LaButti K."/>
            <person name="Lindquist E.A."/>
            <person name="Lipzen A."/>
            <person name="Lundell T."/>
            <person name="Morin E."/>
            <person name="Murat C."/>
            <person name="Riley R."/>
            <person name="Ohm R."/>
            <person name="Sun H."/>
            <person name="Tunlid A."/>
            <person name="Henrissat B."/>
            <person name="Grigoriev I.V."/>
            <person name="Hibbett D.S."/>
            <person name="Martin F."/>
        </authorList>
    </citation>
    <scope>NUCLEOTIDE SEQUENCE [LARGE SCALE GENOMIC DNA]</scope>
    <source>
        <strain evidence="1 2">FD-317 M1</strain>
    </source>
</reference>
<dbReference type="AlphaFoldDB" id="A0A0D0C365"/>
<evidence type="ECO:0000313" key="1">
    <source>
        <dbReference type="EMBL" id="KIK56789.1"/>
    </source>
</evidence>
<name>A0A0D0C365_9AGAR</name>
<dbReference type="HOGENOM" id="CLU_655609_0_0_1"/>
<accession>A0A0D0C365</accession>